<proteinExistence type="inferred from homology"/>
<dbReference type="OrthoDB" id="9803749at2"/>
<gene>
    <name evidence="3" type="ORF">EQU24_08885</name>
</gene>
<dbReference type="KEGG" id="mbur:EQU24_08885"/>
<sequence>MPTLYGIKNCDTIKKARKWLDQNGIDYRFHDYREDGLTTELLKDFLARSDWQTLLNQRSTSWRQLDEAQKADLDENKALQLMLETPTLIKRPVFDTEDKLIVGFKAEHYQAEFDR</sequence>
<dbReference type="Gene3D" id="3.40.30.10">
    <property type="entry name" value="Glutaredoxin"/>
    <property type="match status" value="1"/>
</dbReference>
<comment type="similarity">
    <text evidence="1 2">Belongs to the ArsC family.</text>
</comment>
<dbReference type="EMBL" id="CP035467">
    <property type="protein sequence ID" value="QCW82344.1"/>
    <property type="molecule type" value="Genomic_DNA"/>
</dbReference>
<reference evidence="4" key="1">
    <citation type="journal article" date="2019" name="J. Bacteriol.">
        <title>A Mutagenic Screen Identifies a TonB-Dependent Receptor Required for the Lanthanide Metal Switch in the Type I Methanotroph 'Methylotuvimicrobium buryatense' 5GB1C.</title>
        <authorList>
            <person name="Groom J.D."/>
            <person name="Ford S.M."/>
            <person name="Pesesky M.W."/>
            <person name="Lidstrom M.E."/>
        </authorList>
    </citation>
    <scope>NUCLEOTIDE SEQUENCE [LARGE SCALE GENOMIC DNA]</scope>
    <source>
        <strain evidence="4">5GB1C</strain>
    </source>
</reference>
<dbReference type="InterPro" id="IPR006504">
    <property type="entry name" value="Tscrpt_reg_Spx/MgsR"/>
</dbReference>
<dbReference type="Proteomes" id="UP000305881">
    <property type="component" value="Chromosome"/>
</dbReference>
<evidence type="ECO:0000313" key="4">
    <source>
        <dbReference type="Proteomes" id="UP000305881"/>
    </source>
</evidence>
<organism evidence="3 4">
    <name type="scientific">Methylotuvimicrobium buryatense</name>
    <name type="common">Methylomicrobium buryatense</name>
    <dbReference type="NCBI Taxonomy" id="95641"/>
    <lineage>
        <taxon>Bacteria</taxon>
        <taxon>Pseudomonadati</taxon>
        <taxon>Pseudomonadota</taxon>
        <taxon>Gammaproteobacteria</taxon>
        <taxon>Methylococcales</taxon>
        <taxon>Methylococcaceae</taxon>
        <taxon>Methylotuvimicrobium</taxon>
    </lineage>
</organism>
<dbReference type="CDD" id="cd03035">
    <property type="entry name" value="ArsC_Yffb"/>
    <property type="match status" value="1"/>
</dbReference>
<evidence type="ECO:0000313" key="3">
    <source>
        <dbReference type="EMBL" id="QCW82344.1"/>
    </source>
</evidence>
<evidence type="ECO:0000256" key="1">
    <source>
        <dbReference type="ARBA" id="ARBA00007198"/>
    </source>
</evidence>
<dbReference type="AlphaFoldDB" id="A0A4P9UM52"/>
<dbReference type="PROSITE" id="PS51353">
    <property type="entry name" value="ARSC"/>
    <property type="match status" value="1"/>
</dbReference>
<dbReference type="NCBIfam" id="NF008107">
    <property type="entry name" value="PRK10853.1"/>
    <property type="match status" value="1"/>
</dbReference>
<dbReference type="STRING" id="675511.GCA_000341735_01251"/>
<name>A0A4P9UM52_METBY</name>
<dbReference type="InterPro" id="IPR006660">
    <property type="entry name" value="Arsenate_reductase-like"/>
</dbReference>
<evidence type="ECO:0000256" key="2">
    <source>
        <dbReference type="PROSITE-ProRule" id="PRU01282"/>
    </source>
</evidence>
<dbReference type="Pfam" id="PF03960">
    <property type="entry name" value="ArsC"/>
    <property type="match status" value="1"/>
</dbReference>
<protein>
    <submittedName>
        <fullName evidence="3">ArsC family reductase</fullName>
    </submittedName>
</protein>
<dbReference type="InterPro" id="IPR036249">
    <property type="entry name" value="Thioredoxin-like_sf"/>
</dbReference>
<accession>A0A4P9UM52</accession>
<dbReference type="NCBIfam" id="TIGR01617">
    <property type="entry name" value="arsC_related"/>
    <property type="match status" value="1"/>
</dbReference>
<keyword evidence="4" id="KW-1185">Reference proteome</keyword>
<dbReference type="RefSeq" id="WP_014147744.1">
    <property type="nucleotide sequence ID" value="NZ_CP035467.1"/>
</dbReference>
<dbReference type="PANTHER" id="PTHR30041:SF8">
    <property type="entry name" value="PROTEIN YFFB"/>
    <property type="match status" value="1"/>
</dbReference>
<dbReference type="PANTHER" id="PTHR30041">
    <property type="entry name" value="ARSENATE REDUCTASE"/>
    <property type="match status" value="1"/>
</dbReference>
<dbReference type="SUPFAM" id="SSF52833">
    <property type="entry name" value="Thioredoxin-like"/>
    <property type="match status" value="1"/>
</dbReference>